<reference evidence="2" key="2">
    <citation type="submission" date="2025-09" db="UniProtKB">
        <authorList>
            <consortium name="Ensembl"/>
        </authorList>
    </citation>
    <scope>IDENTIFICATION</scope>
</reference>
<keyword evidence="1" id="KW-0812">Transmembrane</keyword>
<evidence type="ECO:0000313" key="2">
    <source>
        <dbReference type="Ensembl" id="ENSOSIP00000027129.1"/>
    </source>
</evidence>
<dbReference type="GeneTree" id="ENSGT00940000180732"/>
<name>A0A8C7YDQ8_9TELE</name>
<protein>
    <submittedName>
        <fullName evidence="2">Uncharacterized protein</fullName>
    </submittedName>
</protein>
<dbReference type="AlphaFoldDB" id="A0A8C7YDQ8"/>
<proteinExistence type="predicted"/>
<reference evidence="2" key="1">
    <citation type="submission" date="2025-08" db="UniProtKB">
        <authorList>
            <consortium name="Ensembl"/>
        </authorList>
    </citation>
    <scope>IDENTIFICATION</scope>
</reference>
<evidence type="ECO:0000313" key="3">
    <source>
        <dbReference type="Proteomes" id="UP000694383"/>
    </source>
</evidence>
<dbReference type="Ensembl" id="ENSOSIT00000028602.1">
    <property type="protein sequence ID" value="ENSOSIP00000027129.1"/>
    <property type="gene ID" value="ENSOSIG00000014252.1"/>
</dbReference>
<keyword evidence="1" id="KW-1133">Transmembrane helix</keyword>
<organism evidence="2 3">
    <name type="scientific">Oryzias sinensis</name>
    <name type="common">Chinese medaka</name>
    <dbReference type="NCBI Taxonomy" id="183150"/>
    <lineage>
        <taxon>Eukaryota</taxon>
        <taxon>Metazoa</taxon>
        <taxon>Chordata</taxon>
        <taxon>Craniata</taxon>
        <taxon>Vertebrata</taxon>
        <taxon>Euteleostomi</taxon>
        <taxon>Actinopterygii</taxon>
        <taxon>Neopterygii</taxon>
        <taxon>Teleostei</taxon>
        <taxon>Neoteleostei</taxon>
        <taxon>Acanthomorphata</taxon>
        <taxon>Ovalentaria</taxon>
        <taxon>Atherinomorphae</taxon>
        <taxon>Beloniformes</taxon>
        <taxon>Adrianichthyidae</taxon>
        <taxon>Oryziinae</taxon>
        <taxon>Oryzias</taxon>
    </lineage>
</organism>
<evidence type="ECO:0000256" key="1">
    <source>
        <dbReference type="SAM" id="Phobius"/>
    </source>
</evidence>
<keyword evidence="3" id="KW-1185">Reference proteome</keyword>
<sequence length="84" mass="9189">MDLRDLAVGALAQNRRTALLLGTGAALLLGLVLVYKRTRKTEKSVRVGAVSQIFIHPLKSGRARPVARAECQKMCLKSGEMLDR</sequence>
<keyword evidence="1" id="KW-0472">Membrane</keyword>
<accession>A0A8C7YDQ8</accession>
<dbReference type="Proteomes" id="UP000694383">
    <property type="component" value="Unplaced"/>
</dbReference>
<feature type="transmembrane region" description="Helical" evidence="1">
    <location>
        <begin position="18"/>
        <end position="35"/>
    </location>
</feature>